<evidence type="ECO:0000313" key="1">
    <source>
        <dbReference type="EMBL" id="OGY72677.1"/>
    </source>
</evidence>
<sequence length="74" mass="8594">MEQKVEIYPISIEPMAEGGYFAECSLLQGCHAEGETFTEAINNLQDVIRVHKKCDIEFKNYAKNYHHDKVKIYN</sequence>
<reference evidence="1 2" key="1">
    <citation type="journal article" date="2016" name="Nat. Commun.">
        <title>Thousands of microbial genomes shed light on interconnected biogeochemical processes in an aquifer system.</title>
        <authorList>
            <person name="Anantharaman K."/>
            <person name="Brown C.T."/>
            <person name="Hug L.A."/>
            <person name="Sharon I."/>
            <person name="Castelle C.J."/>
            <person name="Probst A.J."/>
            <person name="Thomas B.C."/>
            <person name="Singh A."/>
            <person name="Wilkins M.J."/>
            <person name="Karaoz U."/>
            <person name="Brodie E.L."/>
            <person name="Williams K.H."/>
            <person name="Hubbard S.S."/>
            <person name="Banfield J.F."/>
        </authorList>
    </citation>
    <scope>NUCLEOTIDE SEQUENCE [LARGE SCALE GENOMIC DNA]</scope>
</reference>
<dbReference type="InterPro" id="IPR051404">
    <property type="entry name" value="TA_system_antitoxin"/>
</dbReference>
<evidence type="ECO:0008006" key="3">
    <source>
        <dbReference type="Google" id="ProtNLM"/>
    </source>
</evidence>
<dbReference type="Proteomes" id="UP000178315">
    <property type="component" value="Unassembled WGS sequence"/>
</dbReference>
<protein>
    <recommendedName>
        <fullName evidence="3">HicB-like antitoxin of toxin-antitoxin system domain-containing protein</fullName>
    </recommendedName>
</protein>
<dbReference type="InterPro" id="IPR035069">
    <property type="entry name" value="TTHA1013/TTHA0281-like"/>
</dbReference>
<proteinExistence type="predicted"/>
<organism evidence="1 2">
    <name type="scientific">Candidatus Jacksonbacteria bacterium RIFCSPLOWO2_02_FULL_44_20</name>
    <dbReference type="NCBI Taxonomy" id="1798460"/>
    <lineage>
        <taxon>Bacteria</taxon>
        <taxon>Candidatus Jacksoniibacteriota</taxon>
    </lineage>
</organism>
<name>A0A1G2A9D5_9BACT</name>
<dbReference type="SUPFAM" id="SSF143100">
    <property type="entry name" value="TTHA1013/TTHA0281-like"/>
    <property type="match status" value="1"/>
</dbReference>
<dbReference type="PANTHER" id="PTHR34504">
    <property type="entry name" value="ANTITOXIN HICB"/>
    <property type="match status" value="1"/>
</dbReference>
<evidence type="ECO:0000313" key="2">
    <source>
        <dbReference type="Proteomes" id="UP000178315"/>
    </source>
</evidence>
<dbReference type="EMBL" id="MHJU01000026">
    <property type="protein sequence ID" value="OGY72677.1"/>
    <property type="molecule type" value="Genomic_DNA"/>
</dbReference>
<dbReference type="PANTHER" id="PTHR34504:SF2">
    <property type="entry name" value="UPF0150 PROTEIN SSL0259"/>
    <property type="match status" value="1"/>
</dbReference>
<dbReference type="AlphaFoldDB" id="A0A1G2A9D5"/>
<accession>A0A1G2A9D5</accession>
<gene>
    <name evidence="1" type="ORF">A3H61_01645</name>
</gene>
<comment type="caution">
    <text evidence="1">The sequence shown here is derived from an EMBL/GenBank/DDBJ whole genome shotgun (WGS) entry which is preliminary data.</text>
</comment>
<dbReference type="Gene3D" id="3.30.160.250">
    <property type="match status" value="1"/>
</dbReference>